<dbReference type="SMART" id="SM00463">
    <property type="entry name" value="SMR"/>
    <property type="match status" value="1"/>
</dbReference>
<dbReference type="Gene3D" id="3.30.1370.110">
    <property type="match status" value="1"/>
</dbReference>
<dbReference type="PANTHER" id="PTHR35562">
    <property type="entry name" value="DNA ENDONUCLEASE SMRA-RELATED"/>
    <property type="match status" value="1"/>
</dbReference>
<feature type="domain" description="Smr" evidence="1">
    <location>
        <begin position="102"/>
        <end position="185"/>
    </location>
</feature>
<organism evidence="2 3">
    <name type="scientific">Notoacmeibacter ruber</name>
    <dbReference type="NCBI Taxonomy" id="2670375"/>
    <lineage>
        <taxon>Bacteria</taxon>
        <taxon>Pseudomonadati</taxon>
        <taxon>Pseudomonadota</taxon>
        <taxon>Alphaproteobacteria</taxon>
        <taxon>Hyphomicrobiales</taxon>
        <taxon>Notoacmeibacteraceae</taxon>
        <taxon>Notoacmeibacter</taxon>
    </lineage>
</organism>
<protein>
    <submittedName>
        <fullName evidence="2">DNA mismatch repair protein MutS</fullName>
    </submittedName>
</protein>
<dbReference type="EMBL" id="RCWN01000001">
    <property type="protein sequence ID" value="RLQ89157.1"/>
    <property type="molecule type" value="Genomic_DNA"/>
</dbReference>
<accession>A0A3L7JEF8</accession>
<sequence length="187" mass="20797">MRRRSGQKEKHLSEEDRILWHRVARSTRPLHGSASVQAMMPEQDDAQAPSFDVTKAASQLTEKFANPADKGAAHKQRMPQPSIDRIQKRKLAKGRLPIEARIDLHGLIQAEAHDQLLAFLSAAVARGRRHVLVITGKGSSPQSQGVLARMVPQWLSTPPFRTLVSAHEPAARHHGGSGALYVRLRRR</sequence>
<evidence type="ECO:0000313" key="3">
    <source>
        <dbReference type="Proteomes" id="UP000281094"/>
    </source>
</evidence>
<dbReference type="PROSITE" id="PS50828">
    <property type="entry name" value="SMR"/>
    <property type="match status" value="1"/>
</dbReference>
<keyword evidence="3" id="KW-1185">Reference proteome</keyword>
<dbReference type="SUPFAM" id="SSF160443">
    <property type="entry name" value="SMR domain-like"/>
    <property type="match status" value="1"/>
</dbReference>
<dbReference type="Pfam" id="PF01713">
    <property type="entry name" value="Smr"/>
    <property type="match status" value="1"/>
</dbReference>
<name>A0A3L7JEF8_9HYPH</name>
<evidence type="ECO:0000313" key="2">
    <source>
        <dbReference type="EMBL" id="RLQ89157.1"/>
    </source>
</evidence>
<dbReference type="InterPro" id="IPR036063">
    <property type="entry name" value="Smr_dom_sf"/>
</dbReference>
<comment type="caution">
    <text evidence="2">The sequence shown here is derived from an EMBL/GenBank/DDBJ whole genome shotgun (WGS) entry which is preliminary data.</text>
</comment>
<dbReference type="PANTHER" id="PTHR35562:SF2">
    <property type="entry name" value="DNA ENDONUCLEASE SMRA-RELATED"/>
    <property type="match status" value="1"/>
</dbReference>
<evidence type="ECO:0000259" key="1">
    <source>
        <dbReference type="PROSITE" id="PS50828"/>
    </source>
</evidence>
<dbReference type="AlphaFoldDB" id="A0A3L7JEF8"/>
<dbReference type="Proteomes" id="UP000281094">
    <property type="component" value="Unassembled WGS sequence"/>
</dbReference>
<dbReference type="RefSeq" id="WP_121646124.1">
    <property type="nucleotide sequence ID" value="NZ_RCWN01000001.1"/>
</dbReference>
<dbReference type="InterPro" id="IPR002625">
    <property type="entry name" value="Smr_dom"/>
</dbReference>
<gene>
    <name evidence="2" type="ORF">D8780_13820</name>
</gene>
<proteinExistence type="predicted"/>
<reference evidence="2 3" key="1">
    <citation type="submission" date="2018-10" db="EMBL/GenBank/DDBJ databases">
        <title>Notoacmeibacter sp. M2BS9Y-3-1, whole genome shotgun sequence.</title>
        <authorList>
            <person name="Tuo L."/>
        </authorList>
    </citation>
    <scope>NUCLEOTIDE SEQUENCE [LARGE SCALE GENOMIC DNA]</scope>
    <source>
        <strain evidence="2 3">M2BS9Y-3-1</strain>
    </source>
</reference>